<evidence type="ECO:0000313" key="1">
    <source>
        <dbReference type="EMBL" id="CAK0907019.1"/>
    </source>
</evidence>
<organism evidence="1 2">
    <name type="scientific">Prorocentrum cordatum</name>
    <dbReference type="NCBI Taxonomy" id="2364126"/>
    <lineage>
        <taxon>Eukaryota</taxon>
        <taxon>Sar</taxon>
        <taxon>Alveolata</taxon>
        <taxon>Dinophyceae</taxon>
        <taxon>Prorocentrales</taxon>
        <taxon>Prorocentraceae</taxon>
        <taxon>Prorocentrum</taxon>
    </lineage>
</organism>
<reference evidence="1" key="1">
    <citation type="submission" date="2023-10" db="EMBL/GenBank/DDBJ databases">
        <authorList>
            <person name="Chen Y."/>
            <person name="Shah S."/>
            <person name="Dougan E. K."/>
            <person name="Thang M."/>
            <person name="Chan C."/>
        </authorList>
    </citation>
    <scope>NUCLEOTIDE SEQUENCE [LARGE SCALE GENOMIC DNA]</scope>
</reference>
<sequence>MRRRVHLFRWSDIKRKLGRYVYRAAPEEEGTLAGELEAVEHAHVQQLIDWSWQKGVNYECIVGIIALRLLSYGYSDPFQFNEEEDWDVLDFLDTFNAHTGGWPVFQQLLLVGRKLRDRLADPGSYPRLQERGNLCDILDSNEDREYRDAVLRGLETGKQVPARTHLRALSRGLGCAAGAAVALLSLALDLVRDRGLYQGSQKDGDNLVFSYVFSAQPNWSPFFDLLTTEWPIWELLSHLACVDSSRPCATRSEVRCFASASRQRAACPHDPPVLQRNFAACGEHDICTWPEALGEAAQWCVPFSQRPPSPREPFLLRLGHDDEERVCSQCGQDGVIRALFARVGFREGVGEGGPAPFYVEFGARKPGMLNSAALRQFCGWEGLLMDSQPGETPHGACPGCPGVAELVRVEFVTAENVVSLFHKHGVPRDFDLLTIDVDYND</sequence>
<dbReference type="Proteomes" id="UP001189429">
    <property type="component" value="Unassembled WGS sequence"/>
</dbReference>
<name>A0ABN9Y520_9DINO</name>
<accession>A0ABN9Y520</accession>
<keyword evidence="2" id="KW-1185">Reference proteome</keyword>
<protein>
    <submittedName>
        <fullName evidence="1">Uncharacterized protein</fullName>
    </submittedName>
</protein>
<gene>
    <name evidence="1" type="ORF">PCOR1329_LOCUS82154</name>
</gene>
<proteinExistence type="predicted"/>
<comment type="caution">
    <text evidence="1">The sequence shown here is derived from an EMBL/GenBank/DDBJ whole genome shotgun (WGS) entry which is preliminary data.</text>
</comment>
<dbReference type="EMBL" id="CAUYUJ010021787">
    <property type="protein sequence ID" value="CAK0907019.1"/>
    <property type="molecule type" value="Genomic_DNA"/>
</dbReference>
<evidence type="ECO:0000313" key="2">
    <source>
        <dbReference type="Proteomes" id="UP001189429"/>
    </source>
</evidence>